<accession>A0A380TBY3</accession>
<dbReference type="AlphaFoldDB" id="A0A380TBY3"/>
<name>A0A380TBY3_9ZZZZ</name>
<dbReference type="EMBL" id="UIDG01000068">
    <property type="protein sequence ID" value="SUS04960.1"/>
    <property type="molecule type" value="Genomic_DNA"/>
</dbReference>
<organism evidence="1">
    <name type="scientific">metagenome</name>
    <dbReference type="NCBI Taxonomy" id="256318"/>
    <lineage>
        <taxon>unclassified sequences</taxon>
        <taxon>metagenomes</taxon>
    </lineage>
</organism>
<proteinExistence type="predicted"/>
<sequence>MDLNDDGPAEEWLELLSEAEANAETDFEIEFCESLRERFATYGYRTRLSDAQEHKLRCIAKGGGFWERGE</sequence>
<reference evidence="1" key="1">
    <citation type="submission" date="2018-07" db="EMBL/GenBank/DDBJ databases">
        <authorList>
            <person name="Quirk P.G."/>
            <person name="Krulwich T.A."/>
        </authorList>
    </citation>
    <scope>NUCLEOTIDE SEQUENCE</scope>
</reference>
<protein>
    <submittedName>
        <fullName evidence="1">Uncharacterized protein</fullName>
    </submittedName>
</protein>
<evidence type="ECO:0000313" key="1">
    <source>
        <dbReference type="EMBL" id="SUS04960.1"/>
    </source>
</evidence>
<gene>
    <name evidence="1" type="ORF">DF3PB_160012</name>
</gene>